<name>K0NCM9_DESTT</name>
<dbReference type="PRINTS" id="PR00105">
    <property type="entry name" value="C5METTRFRASE"/>
</dbReference>
<dbReference type="GO" id="GO:0044027">
    <property type="term" value="P:negative regulation of gene expression via chromosomal CpG island methylation"/>
    <property type="evidence" value="ECO:0007669"/>
    <property type="project" value="TreeGrafter"/>
</dbReference>
<keyword evidence="4 7" id="KW-0949">S-adenosyl-L-methionine</keyword>
<dbReference type="EC" id="2.1.1.37" evidence="1"/>
<evidence type="ECO:0000313" key="9">
    <source>
        <dbReference type="EMBL" id="CCK78581.1"/>
    </source>
</evidence>
<dbReference type="Gene3D" id="3.90.120.10">
    <property type="entry name" value="DNA Methylase, subunit A, domain 2"/>
    <property type="match status" value="1"/>
</dbReference>
<dbReference type="GO" id="GO:0009307">
    <property type="term" value="P:DNA restriction-modification system"/>
    <property type="evidence" value="ECO:0007669"/>
    <property type="project" value="UniProtKB-KW"/>
</dbReference>
<evidence type="ECO:0000256" key="2">
    <source>
        <dbReference type="ARBA" id="ARBA00022603"/>
    </source>
</evidence>
<dbReference type="InterPro" id="IPR050390">
    <property type="entry name" value="C5-Methyltransferase"/>
</dbReference>
<feature type="active site" evidence="7">
    <location>
        <position position="96"/>
    </location>
</feature>
<dbReference type="InterPro" id="IPR029063">
    <property type="entry name" value="SAM-dependent_MTases_sf"/>
</dbReference>
<dbReference type="InterPro" id="IPR001525">
    <property type="entry name" value="C5_MeTfrase"/>
</dbReference>
<keyword evidence="2 7" id="KW-0489">Methyltransferase</keyword>
<dbReference type="GO" id="GO:0003677">
    <property type="term" value="F:DNA binding"/>
    <property type="evidence" value="ECO:0007669"/>
    <property type="project" value="TreeGrafter"/>
</dbReference>
<organism evidence="9 10">
    <name type="scientific">Desulfobacula toluolica (strain DSM 7467 / Tol2)</name>
    <dbReference type="NCBI Taxonomy" id="651182"/>
    <lineage>
        <taxon>Bacteria</taxon>
        <taxon>Pseudomonadati</taxon>
        <taxon>Thermodesulfobacteriota</taxon>
        <taxon>Desulfobacteria</taxon>
        <taxon>Desulfobacterales</taxon>
        <taxon>Desulfobacteraceae</taxon>
        <taxon>Desulfobacula</taxon>
    </lineage>
</organism>
<dbReference type="PANTHER" id="PTHR10629:SF52">
    <property type="entry name" value="DNA (CYTOSINE-5)-METHYLTRANSFERASE 1"/>
    <property type="match status" value="1"/>
</dbReference>
<comment type="catalytic activity">
    <reaction evidence="6">
        <text>a 2'-deoxycytidine in DNA + S-adenosyl-L-methionine = a 5-methyl-2'-deoxycytidine in DNA + S-adenosyl-L-homocysteine + H(+)</text>
        <dbReference type="Rhea" id="RHEA:13681"/>
        <dbReference type="Rhea" id="RHEA-COMP:11369"/>
        <dbReference type="Rhea" id="RHEA-COMP:11370"/>
        <dbReference type="ChEBI" id="CHEBI:15378"/>
        <dbReference type="ChEBI" id="CHEBI:57856"/>
        <dbReference type="ChEBI" id="CHEBI:59789"/>
        <dbReference type="ChEBI" id="CHEBI:85452"/>
        <dbReference type="ChEBI" id="CHEBI:85454"/>
        <dbReference type="EC" id="2.1.1.37"/>
    </reaction>
</comment>
<dbReference type="PATRIC" id="fig|651182.5.peg.509"/>
<dbReference type="PROSITE" id="PS51679">
    <property type="entry name" value="SAM_MT_C5"/>
    <property type="match status" value="1"/>
</dbReference>
<dbReference type="EMBL" id="FO203503">
    <property type="protein sequence ID" value="CCK78581.1"/>
    <property type="molecule type" value="Genomic_DNA"/>
</dbReference>
<protein>
    <recommendedName>
        <fullName evidence="1">DNA (cytosine-5-)-methyltransferase</fullName>
        <ecNumber evidence="1">2.1.1.37</ecNumber>
    </recommendedName>
</protein>
<evidence type="ECO:0000256" key="5">
    <source>
        <dbReference type="ARBA" id="ARBA00022747"/>
    </source>
</evidence>
<keyword evidence="5" id="KW-0680">Restriction system</keyword>
<dbReference type="GO" id="GO:0032259">
    <property type="term" value="P:methylation"/>
    <property type="evidence" value="ECO:0007669"/>
    <property type="project" value="UniProtKB-KW"/>
</dbReference>
<dbReference type="SUPFAM" id="SSF53335">
    <property type="entry name" value="S-adenosyl-L-methionine-dependent methyltransferases"/>
    <property type="match status" value="1"/>
</dbReference>
<dbReference type="NCBIfam" id="TIGR00675">
    <property type="entry name" value="dcm"/>
    <property type="match status" value="1"/>
</dbReference>
<evidence type="ECO:0000256" key="4">
    <source>
        <dbReference type="ARBA" id="ARBA00022691"/>
    </source>
</evidence>
<sequence>MSKSIVKNTKKKLDRGTLSGKGPAHYTFNSFFAGIGGFDLGFEEAGISPAYHCEINKYCNSVLKRHWPGVPNGFDINSVDPIELPDADVWCGGFPCQDVSVARGWLGRDGLKGKNSGLFYPFLSLIKKRLPKVVIIENVTGLLNSHGGKDFKIIISSLTSLGYGVAWRVMNARYFGAPQSRPRVFICAWKDNVRLALKTLYEKEKSPTLKNARKGFLTLSECIKSGVIVPQVGYCLAATSGRHTGTDWSRTYVAYSDKARRLTPSECEGLQGFPPGWTLPETKFHLNDEDIDTLRYHAIGNAVCVPVVKWIAERIVLGLSGKFNNFNVKFTERHSVQKNIADSFFEFNKSSVKEWNNCQDTETDKIRWKTGGAAFKDWCFESKVSPSPSNPIETKLIKVIEKGTIENKYFLSPNAATGILRRVNKQGRKLFKPLYKALEKLSSKSKHSEAKKVS</sequence>
<dbReference type="KEGG" id="dto:TOL2_C04110"/>
<evidence type="ECO:0000256" key="1">
    <source>
        <dbReference type="ARBA" id="ARBA00011975"/>
    </source>
</evidence>
<dbReference type="Proteomes" id="UP000007347">
    <property type="component" value="Chromosome"/>
</dbReference>
<comment type="similarity">
    <text evidence="7 8">Belongs to the class I-like SAM-binding methyltransferase superfamily. C5-methyltransferase family.</text>
</comment>
<dbReference type="AlphaFoldDB" id="K0NCM9"/>
<dbReference type="PANTHER" id="PTHR10629">
    <property type="entry name" value="CYTOSINE-SPECIFIC METHYLTRANSFERASE"/>
    <property type="match status" value="1"/>
</dbReference>
<evidence type="ECO:0000256" key="7">
    <source>
        <dbReference type="PROSITE-ProRule" id="PRU01016"/>
    </source>
</evidence>
<keyword evidence="10" id="KW-1185">Reference proteome</keyword>
<keyword evidence="3 7" id="KW-0808">Transferase</keyword>
<dbReference type="Gene3D" id="3.40.50.150">
    <property type="entry name" value="Vaccinia Virus protein VP39"/>
    <property type="match status" value="1"/>
</dbReference>
<proteinExistence type="inferred from homology"/>
<evidence type="ECO:0000256" key="8">
    <source>
        <dbReference type="RuleBase" id="RU000416"/>
    </source>
</evidence>
<evidence type="ECO:0000313" key="10">
    <source>
        <dbReference type="Proteomes" id="UP000007347"/>
    </source>
</evidence>
<dbReference type="GO" id="GO:0003886">
    <property type="term" value="F:DNA (cytosine-5-)-methyltransferase activity"/>
    <property type="evidence" value="ECO:0007669"/>
    <property type="project" value="UniProtKB-EC"/>
</dbReference>
<reference evidence="9 10" key="1">
    <citation type="journal article" date="2013" name="Environ. Microbiol.">
        <title>Complete genome, catabolic sub-proteomes and key-metabolites of Desulfobacula toluolica Tol2, a marine, aromatic compound-degrading, sulfate-reducing bacterium.</title>
        <authorList>
            <person name="Wohlbrand L."/>
            <person name="Jacob J.H."/>
            <person name="Kube M."/>
            <person name="Mussmann M."/>
            <person name="Jarling R."/>
            <person name="Beck A."/>
            <person name="Amann R."/>
            <person name="Wilkes H."/>
            <person name="Reinhardt R."/>
            <person name="Rabus R."/>
        </authorList>
    </citation>
    <scope>NUCLEOTIDE SEQUENCE [LARGE SCALE GENOMIC DNA]</scope>
    <source>
        <strain evidence="10">DSM 7467 / Tol2</strain>
    </source>
</reference>
<accession>K0NCM9</accession>
<dbReference type="Pfam" id="PF00145">
    <property type="entry name" value="DNA_methylase"/>
    <property type="match status" value="2"/>
</dbReference>
<evidence type="ECO:0000256" key="3">
    <source>
        <dbReference type="ARBA" id="ARBA00022679"/>
    </source>
</evidence>
<gene>
    <name evidence="9" type="primary">dcm</name>
    <name evidence="9" type="ordered locus">TOL2_C04110</name>
</gene>
<dbReference type="REBASE" id="53490">
    <property type="entry name" value="M.DtoTol2ORF4110P"/>
</dbReference>
<evidence type="ECO:0000256" key="6">
    <source>
        <dbReference type="ARBA" id="ARBA00047422"/>
    </source>
</evidence>
<dbReference type="RefSeq" id="WP_014955938.1">
    <property type="nucleotide sequence ID" value="NC_018645.1"/>
</dbReference>
<dbReference type="HOGENOM" id="CLU_006958_0_3_7"/>
<dbReference type="STRING" id="651182.TOL2_C04110"/>